<comment type="catalytic activity">
    <reaction evidence="2">
        <text>a quinone + NADH + 5 H(+)(in) = a quinol + NAD(+) + 4 H(+)(out)</text>
        <dbReference type="Rhea" id="RHEA:57888"/>
        <dbReference type="ChEBI" id="CHEBI:15378"/>
        <dbReference type="ChEBI" id="CHEBI:24646"/>
        <dbReference type="ChEBI" id="CHEBI:57540"/>
        <dbReference type="ChEBI" id="CHEBI:57945"/>
        <dbReference type="ChEBI" id="CHEBI:132124"/>
    </reaction>
</comment>
<protein>
    <recommendedName>
        <fullName evidence="2">NADH-quinone oxidoreductase subunit J</fullName>
        <ecNumber evidence="2">7.1.1.-</ecNumber>
    </recommendedName>
</protein>
<comment type="function">
    <text evidence="2">NDH-1 shuttles electrons from NADH, via FMN and iron-sulfur (Fe-S) centers, to quinones in the respiratory chain. Couples the redox reaction to proton translocation (for every two electrons transferred, four hydrogen ions are translocated across the cytoplasmic membrane), and thus conserves the redox energy in a proton gradient.</text>
</comment>
<feature type="transmembrane region" description="Helical" evidence="2">
    <location>
        <begin position="100"/>
        <end position="118"/>
    </location>
</feature>
<dbReference type="GO" id="GO:0048038">
    <property type="term" value="F:quinone binding"/>
    <property type="evidence" value="ECO:0007669"/>
    <property type="project" value="UniProtKB-UniRule"/>
</dbReference>
<keyword evidence="2" id="KW-0812">Transmembrane</keyword>
<name>A0A1D7UZ66_9LEPT</name>
<evidence type="ECO:0000313" key="3">
    <source>
        <dbReference type="EMBL" id="AOP34883.1"/>
    </source>
</evidence>
<keyword evidence="2" id="KW-0874">Quinone</keyword>
<dbReference type="InterPro" id="IPR042106">
    <property type="entry name" value="Nuo/plastoQ_OxRdtase_6_NuoJ"/>
</dbReference>
<keyword evidence="4" id="KW-1185">Reference proteome</keyword>
<proteinExistence type="inferred from homology"/>
<organism evidence="3 4">
    <name type="scientific">Leptospira tipperaryensis</name>
    <dbReference type="NCBI Taxonomy" id="2564040"/>
    <lineage>
        <taxon>Bacteria</taxon>
        <taxon>Pseudomonadati</taxon>
        <taxon>Spirochaetota</taxon>
        <taxon>Spirochaetia</taxon>
        <taxon>Leptospirales</taxon>
        <taxon>Leptospiraceae</taxon>
        <taxon>Leptospira</taxon>
    </lineage>
</organism>
<dbReference type="EC" id="7.1.1.-" evidence="2"/>
<feature type="transmembrane region" description="Helical" evidence="2">
    <location>
        <begin position="172"/>
        <end position="193"/>
    </location>
</feature>
<keyword evidence="2" id="KW-1003">Cell membrane</keyword>
<evidence type="ECO:0000313" key="4">
    <source>
        <dbReference type="Proteomes" id="UP000094197"/>
    </source>
</evidence>
<dbReference type="Gene3D" id="1.20.120.1200">
    <property type="entry name" value="NADH-ubiquinone/plastoquinone oxidoreductase chain 6, subunit NuoJ"/>
    <property type="match status" value="1"/>
</dbReference>
<evidence type="ECO:0000256" key="2">
    <source>
        <dbReference type="RuleBase" id="RU004429"/>
    </source>
</evidence>
<dbReference type="OrthoDB" id="345831at2"/>
<dbReference type="GO" id="GO:0005886">
    <property type="term" value="C:plasma membrane"/>
    <property type="evidence" value="ECO:0007669"/>
    <property type="project" value="UniProtKB-SubCell"/>
</dbReference>
<reference evidence="3 4" key="1">
    <citation type="submission" date="2016-04" db="EMBL/GenBank/DDBJ databases">
        <title>Complete genome seqeunce of Leptospira alstonii serovar Room22.</title>
        <authorList>
            <person name="Nally J.E."/>
            <person name="Bayles D.O."/>
            <person name="Hurley D."/>
            <person name="Fanning S."/>
            <person name="McMahon B.J."/>
            <person name="Arent Z."/>
        </authorList>
    </citation>
    <scope>NUCLEOTIDE SEQUENCE [LARGE SCALE GENOMIC DNA]</scope>
    <source>
        <strain evidence="3 4">GWTS #1</strain>
    </source>
</reference>
<accession>A0A1D7UZ66</accession>
<dbReference type="Proteomes" id="UP000094197">
    <property type="component" value="Chromosome 1"/>
</dbReference>
<evidence type="ECO:0000256" key="1">
    <source>
        <dbReference type="ARBA" id="ARBA00005698"/>
    </source>
</evidence>
<comment type="subcellular location">
    <subcellularLocation>
        <location evidence="2">Cell membrane</location>
        <topology evidence="2">Multi-pass membrane protein</topology>
    </subcellularLocation>
</comment>
<dbReference type="GO" id="GO:0008137">
    <property type="term" value="F:NADH dehydrogenase (ubiquinone) activity"/>
    <property type="evidence" value="ECO:0007669"/>
    <property type="project" value="UniProtKB-UniRule"/>
</dbReference>
<gene>
    <name evidence="3" type="ORF">A0128_14135</name>
</gene>
<dbReference type="Pfam" id="PF00499">
    <property type="entry name" value="Oxidored_q3"/>
    <property type="match status" value="1"/>
</dbReference>
<sequence>MPLTDQPQLLLFFLFSTVMILSSLGVIFHPNAITAAVLLVLSFFSLAAIYAVMNAIFIATMQLLVYAGAIMVLVVFVLMLLSLRDDKPQFFIFEKPVKKLLYLTLVAFLGVLLITAVHDGIPSRTSQRIGYLSNSNVEYSFDIPKGGNTANGVGSTSSGNTAVVGTAMFLRYLLPFELISILLLAAVLGAVVLGKKNLANKGLEGEKP</sequence>
<dbReference type="AlphaFoldDB" id="A0A1D7UZ66"/>
<dbReference type="RefSeq" id="WP_069608101.1">
    <property type="nucleotide sequence ID" value="NZ_CP015217.1"/>
</dbReference>
<dbReference type="EMBL" id="CP015217">
    <property type="protein sequence ID" value="AOP34883.1"/>
    <property type="molecule type" value="Genomic_DNA"/>
</dbReference>
<comment type="similarity">
    <text evidence="1 2">Belongs to the complex I subunit 6 family.</text>
</comment>
<dbReference type="PANTHER" id="PTHR33269">
    <property type="entry name" value="NADH-UBIQUINONE OXIDOREDUCTASE CHAIN 6"/>
    <property type="match status" value="1"/>
</dbReference>
<feature type="transmembrane region" description="Helical" evidence="2">
    <location>
        <begin position="63"/>
        <end position="80"/>
    </location>
</feature>
<dbReference type="InterPro" id="IPR001457">
    <property type="entry name" value="NADH_UbQ/plastoQ_OxRdtase_su6"/>
</dbReference>
<dbReference type="KEGG" id="laj:A0128_14135"/>
<keyword evidence="2" id="KW-0472">Membrane</keyword>
<keyword evidence="2" id="KW-1133">Transmembrane helix</keyword>
<keyword evidence="2" id="KW-0520">NAD</keyword>
<dbReference type="PANTHER" id="PTHR33269:SF17">
    <property type="entry name" value="NADH-UBIQUINONE OXIDOREDUCTASE CHAIN 6"/>
    <property type="match status" value="1"/>
</dbReference>
<feature type="transmembrane region" description="Helical" evidence="2">
    <location>
        <begin position="6"/>
        <end position="28"/>
    </location>
</feature>
<feature type="transmembrane region" description="Helical" evidence="2">
    <location>
        <begin position="35"/>
        <end position="57"/>
    </location>
</feature>